<dbReference type="InterPro" id="IPR007627">
    <property type="entry name" value="RNA_pol_sigma70_r2"/>
</dbReference>
<keyword evidence="1" id="KW-0805">Transcription regulation</keyword>
<dbReference type="NCBIfam" id="TIGR02937">
    <property type="entry name" value="sigma70-ECF"/>
    <property type="match status" value="1"/>
</dbReference>
<feature type="region of interest" description="Disordered" evidence="5">
    <location>
        <begin position="152"/>
        <end position="176"/>
    </location>
</feature>
<evidence type="ECO:0000259" key="8">
    <source>
        <dbReference type="Pfam" id="PF04545"/>
    </source>
</evidence>
<evidence type="ECO:0000313" key="9">
    <source>
        <dbReference type="EMBL" id="PIW16070.1"/>
    </source>
</evidence>
<evidence type="ECO:0000256" key="2">
    <source>
        <dbReference type="ARBA" id="ARBA00023082"/>
    </source>
</evidence>
<evidence type="ECO:0000256" key="5">
    <source>
        <dbReference type="SAM" id="MobiDB-lite"/>
    </source>
</evidence>
<dbReference type="Pfam" id="PF04539">
    <property type="entry name" value="Sigma70_r3"/>
    <property type="match status" value="1"/>
</dbReference>
<evidence type="ECO:0000259" key="6">
    <source>
        <dbReference type="Pfam" id="PF04539"/>
    </source>
</evidence>
<dbReference type="GO" id="GO:0003677">
    <property type="term" value="F:DNA binding"/>
    <property type="evidence" value="ECO:0007669"/>
    <property type="project" value="UniProtKB-KW"/>
</dbReference>
<evidence type="ECO:0000256" key="3">
    <source>
        <dbReference type="ARBA" id="ARBA00023125"/>
    </source>
</evidence>
<dbReference type="Pfam" id="PF04545">
    <property type="entry name" value="Sigma70_r4"/>
    <property type="match status" value="1"/>
</dbReference>
<dbReference type="PANTHER" id="PTHR30385:SF4">
    <property type="entry name" value="RNA POLYMERASE SIGMA-E FACTOR"/>
    <property type="match status" value="1"/>
</dbReference>
<dbReference type="InterPro" id="IPR007624">
    <property type="entry name" value="RNA_pol_sigma70_r3"/>
</dbReference>
<feature type="domain" description="RNA polymerase sigma-70 region 2" evidence="7">
    <location>
        <begin position="20"/>
        <end position="88"/>
    </location>
</feature>
<dbReference type="PANTHER" id="PTHR30385">
    <property type="entry name" value="SIGMA FACTOR F FLAGELLAR"/>
    <property type="match status" value="1"/>
</dbReference>
<keyword evidence="2" id="KW-0731">Sigma factor</keyword>
<reference evidence="9 10" key="1">
    <citation type="submission" date="2017-09" db="EMBL/GenBank/DDBJ databases">
        <title>Depth-based differentiation of microbial function through sediment-hosted aquifers and enrichment of novel symbionts in the deep terrestrial subsurface.</title>
        <authorList>
            <person name="Probst A.J."/>
            <person name="Ladd B."/>
            <person name="Jarett J.K."/>
            <person name="Geller-Mcgrath D.E."/>
            <person name="Sieber C.M."/>
            <person name="Emerson J.B."/>
            <person name="Anantharaman K."/>
            <person name="Thomas B.C."/>
            <person name="Malmstrom R."/>
            <person name="Stieglmeier M."/>
            <person name="Klingl A."/>
            <person name="Woyke T."/>
            <person name="Ryan C.M."/>
            <person name="Banfield J.F."/>
        </authorList>
    </citation>
    <scope>NUCLEOTIDE SEQUENCE [LARGE SCALE GENOMIC DNA]</scope>
    <source>
        <strain evidence="9">CG17_big_fil_post_rev_8_21_14_2_50_48_46</strain>
    </source>
</reference>
<evidence type="ECO:0000256" key="1">
    <source>
        <dbReference type="ARBA" id="ARBA00023015"/>
    </source>
</evidence>
<dbReference type="Pfam" id="PF04542">
    <property type="entry name" value="Sigma70_r2"/>
    <property type="match status" value="1"/>
</dbReference>
<dbReference type="SUPFAM" id="SSF88659">
    <property type="entry name" value="Sigma3 and sigma4 domains of RNA polymerase sigma factors"/>
    <property type="match status" value="2"/>
</dbReference>
<comment type="caution">
    <text evidence="9">The sequence shown here is derived from an EMBL/GenBank/DDBJ whole genome shotgun (WGS) entry which is preliminary data.</text>
</comment>
<gene>
    <name evidence="9" type="ORF">COW36_15270</name>
</gene>
<protein>
    <recommendedName>
        <fullName evidence="11">RNA polymerase sigma-70 domain-containing protein</fullName>
    </recommendedName>
</protein>
<feature type="compositionally biased region" description="Low complexity" evidence="5">
    <location>
        <begin position="165"/>
        <end position="176"/>
    </location>
</feature>
<dbReference type="Proteomes" id="UP000231019">
    <property type="component" value="Unassembled WGS sequence"/>
</dbReference>
<keyword evidence="4" id="KW-0804">Transcription</keyword>
<dbReference type="GO" id="GO:0016987">
    <property type="term" value="F:sigma factor activity"/>
    <property type="evidence" value="ECO:0007669"/>
    <property type="project" value="UniProtKB-KW"/>
</dbReference>
<name>A0A2M7G2P4_9BACT</name>
<dbReference type="InterPro" id="IPR013324">
    <property type="entry name" value="RNA_pol_sigma_r3/r4-like"/>
</dbReference>
<sequence length="245" mass="28641">MSENAKSQATGTPTTPDEAVSSYGYLVQRIAHSLARRTHDPVEDLIQVGMIGLLEAHKRYDPTQPASYKTYATHFITGHIRHYLRDRQQLLKGPRALQELAYRLSNIEKQLQQELNREPSLLEIAERLDVPIESAEEARTFERRSRMVWLDQESQDENQERRSLLDSLSSDDGSQQSKMDTRLYILEGISQLEELDQQLLRLRYFEDLTQAIIAEQMDMSQMEVCRKLKQAEKRLRKILYEFIED</sequence>
<accession>A0A2M7G2P4</accession>
<evidence type="ECO:0000256" key="4">
    <source>
        <dbReference type="ARBA" id="ARBA00023163"/>
    </source>
</evidence>
<feature type="domain" description="RNA polymerase sigma-70 region 4" evidence="8">
    <location>
        <begin position="189"/>
        <end position="237"/>
    </location>
</feature>
<keyword evidence="3" id="KW-0238">DNA-binding</keyword>
<dbReference type="Gene3D" id="1.10.1740.10">
    <property type="match status" value="1"/>
</dbReference>
<dbReference type="SUPFAM" id="SSF88946">
    <property type="entry name" value="Sigma2 domain of RNA polymerase sigma factors"/>
    <property type="match status" value="1"/>
</dbReference>
<evidence type="ECO:0000259" key="7">
    <source>
        <dbReference type="Pfam" id="PF04542"/>
    </source>
</evidence>
<dbReference type="InterPro" id="IPR036388">
    <property type="entry name" value="WH-like_DNA-bd_sf"/>
</dbReference>
<dbReference type="Gene3D" id="1.10.10.10">
    <property type="entry name" value="Winged helix-like DNA-binding domain superfamily/Winged helix DNA-binding domain"/>
    <property type="match status" value="2"/>
</dbReference>
<evidence type="ECO:0000313" key="10">
    <source>
        <dbReference type="Proteomes" id="UP000231019"/>
    </source>
</evidence>
<dbReference type="GO" id="GO:0006352">
    <property type="term" value="P:DNA-templated transcription initiation"/>
    <property type="evidence" value="ECO:0007669"/>
    <property type="project" value="InterPro"/>
</dbReference>
<evidence type="ECO:0008006" key="11">
    <source>
        <dbReference type="Google" id="ProtNLM"/>
    </source>
</evidence>
<dbReference type="InterPro" id="IPR014284">
    <property type="entry name" value="RNA_pol_sigma-70_dom"/>
</dbReference>
<proteinExistence type="predicted"/>
<organism evidence="9 10">
    <name type="scientific">bacterium (Candidatus Blackallbacteria) CG17_big_fil_post_rev_8_21_14_2_50_48_46</name>
    <dbReference type="NCBI Taxonomy" id="2014261"/>
    <lineage>
        <taxon>Bacteria</taxon>
        <taxon>Candidatus Blackallbacteria</taxon>
    </lineage>
</organism>
<feature type="domain" description="RNA polymerase sigma-70 region 3" evidence="6">
    <location>
        <begin position="99"/>
        <end position="158"/>
    </location>
</feature>
<dbReference type="InterPro" id="IPR007630">
    <property type="entry name" value="RNA_pol_sigma70_r4"/>
</dbReference>
<dbReference type="AlphaFoldDB" id="A0A2M7G2P4"/>
<dbReference type="InterPro" id="IPR013325">
    <property type="entry name" value="RNA_pol_sigma_r2"/>
</dbReference>
<dbReference type="EMBL" id="PFFQ01000041">
    <property type="protein sequence ID" value="PIW16070.1"/>
    <property type="molecule type" value="Genomic_DNA"/>
</dbReference>